<evidence type="ECO:0000313" key="7">
    <source>
        <dbReference type="EMBL" id="KPN61911.1"/>
    </source>
</evidence>
<dbReference type="Gene3D" id="1.10.4030.10">
    <property type="entry name" value="Porin chaperone SurA, peptide-binding domain"/>
    <property type="match status" value="1"/>
</dbReference>
<organism evidence="7 8">
    <name type="scientific">Aliiroseovarius crassostreae</name>
    <dbReference type="NCBI Taxonomy" id="154981"/>
    <lineage>
        <taxon>Bacteria</taxon>
        <taxon>Pseudomonadati</taxon>
        <taxon>Pseudomonadota</taxon>
        <taxon>Alphaproteobacteria</taxon>
        <taxon>Rhodobacterales</taxon>
        <taxon>Paracoccaceae</taxon>
        <taxon>Aliiroseovarius</taxon>
    </lineage>
</organism>
<dbReference type="InterPro" id="IPR027304">
    <property type="entry name" value="Trigger_fact/SurA_dom_sf"/>
</dbReference>
<evidence type="ECO:0000256" key="1">
    <source>
        <dbReference type="ARBA" id="ARBA00018370"/>
    </source>
</evidence>
<dbReference type="Pfam" id="PF00639">
    <property type="entry name" value="Rotamase"/>
    <property type="match status" value="1"/>
</dbReference>
<evidence type="ECO:0000313" key="8">
    <source>
        <dbReference type="Proteomes" id="UP000050471"/>
    </source>
</evidence>
<dbReference type="PANTHER" id="PTHR47637:SF1">
    <property type="entry name" value="CHAPERONE SURA"/>
    <property type="match status" value="1"/>
</dbReference>
<reference evidence="7 8" key="1">
    <citation type="submission" date="2015-09" db="EMBL/GenBank/DDBJ databases">
        <title>Draft genome sequence of Aliiroseovarius crassostreae CV919-312TSm, the causative agent of Roseovarius Oyster Disease (formerly Juvenile Oyster Disease).</title>
        <authorList>
            <person name="Kessner L."/>
            <person name="Spinard E."/>
            <person name="Nelson D."/>
        </authorList>
    </citation>
    <scope>NUCLEOTIDE SEQUENCE [LARGE SCALE GENOMIC DNA]</scope>
    <source>
        <strain evidence="7 8">CV919-312</strain>
    </source>
</reference>
<dbReference type="GO" id="GO:0003755">
    <property type="term" value="F:peptidyl-prolyl cis-trans isomerase activity"/>
    <property type="evidence" value="ECO:0007669"/>
    <property type="project" value="UniProtKB-KW"/>
</dbReference>
<keyword evidence="5" id="KW-0413">Isomerase</keyword>
<keyword evidence="5" id="KW-0697">Rotamase</keyword>
<dbReference type="EMBL" id="LKBA01000023">
    <property type="protein sequence ID" value="KPN61911.1"/>
    <property type="molecule type" value="Genomic_DNA"/>
</dbReference>
<dbReference type="PANTHER" id="PTHR47637">
    <property type="entry name" value="CHAPERONE SURA"/>
    <property type="match status" value="1"/>
</dbReference>
<dbReference type="RefSeq" id="WP_055192561.1">
    <property type="nucleotide sequence ID" value="NZ_FPBS01000011.1"/>
</dbReference>
<keyword evidence="8" id="KW-1185">Reference proteome</keyword>
<evidence type="ECO:0000259" key="6">
    <source>
        <dbReference type="PROSITE" id="PS50198"/>
    </source>
</evidence>
<evidence type="ECO:0000256" key="5">
    <source>
        <dbReference type="PROSITE-ProRule" id="PRU00278"/>
    </source>
</evidence>
<feature type="domain" description="PpiC" evidence="6">
    <location>
        <begin position="190"/>
        <end position="287"/>
    </location>
</feature>
<dbReference type="SUPFAM" id="SSF109998">
    <property type="entry name" value="Triger factor/SurA peptide-binding domain-like"/>
    <property type="match status" value="1"/>
</dbReference>
<proteinExistence type="predicted"/>
<keyword evidence="2" id="KW-0732">Signal</keyword>
<dbReference type="Gene3D" id="3.10.50.40">
    <property type="match status" value="1"/>
</dbReference>
<dbReference type="Proteomes" id="UP000050471">
    <property type="component" value="Unassembled WGS sequence"/>
</dbReference>
<evidence type="ECO:0000256" key="4">
    <source>
        <dbReference type="ARBA" id="ARBA00031484"/>
    </source>
</evidence>
<sequence>MTHAISSGFPMATHGKSDRFKRLRRALTTPLVMAVVLSPLPVVTPVSVAHAQNLFAPALQVNDRVITTYELSQRIAYLTLLRAPGDRAELAREQLLTETLQREAAARAGMALSDAELTEGMEEFVKRFNMPLEKFEQAIAQGGVAMETFRDFVSAGLVWRKFARERFRRDVRITEEDIDRRLAQSGPDAGVRVLLSEIILPADTPQTQETSGARALQLAEIDTLPAFAAAARRYSAAPSKGRSGRLDWMDLSNLPPALAAQILPLAPGEVTAPLPVQNGIALFQMRAIEEIDAPAPKDVLIDYAAYLIPGAGTPEALASAADIRTRVDSCNDLYKVAQGQPEEQLVRDTKLVSELPTDYAIELAKLDEGESSVALTTPSGQNQIFLMLCSRTRELPEELSRDDIRTQLQNQRLGALATGYLEELRAEAYIEDLAQK</sequence>
<evidence type="ECO:0000256" key="2">
    <source>
        <dbReference type="ARBA" id="ARBA00022729"/>
    </source>
</evidence>
<dbReference type="PROSITE" id="PS50198">
    <property type="entry name" value="PPIC_PPIASE_2"/>
    <property type="match status" value="1"/>
</dbReference>
<protein>
    <recommendedName>
        <fullName evidence="1">Parvulin-like PPIase</fullName>
    </recommendedName>
    <alternativeName>
        <fullName evidence="3">Peptidyl-prolyl cis-trans isomerase plp</fullName>
    </alternativeName>
    <alternativeName>
        <fullName evidence="4">Rotamase plp</fullName>
    </alternativeName>
</protein>
<dbReference type="InterPro" id="IPR050280">
    <property type="entry name" value="OMP_Chaperone_SurA"/>
</dbReference>
<comment type="caution">
    <text evidence="7">The sequence shown here is derived from an EMBL/GenBank/DDBJ whole genome shotgun (WGS) entry which is preliminary data.</text>
</comment>
<dbReference type="InterPro" id="IPR046357">
    <property type="entry name" value="PPIase_dom_sf"/>
</dbReference>
<dbReference type="SUPFAM" id="SSF54534">
    <property type="entry name" value="FKBP-like"/>
    <property type="match status" value="1"/>
</dbReference>
<dbReference type="InterPro" id="IPR000297">
    <property type="entry name" value="PPIase_PpiC"/>
</dbReference>
<dbReference type="AlphaFoldDB" id="A0A0P7JLC9"/>
<dbReference type="STRING" id="154981.AKJ29_04675"/>
<evidence type="ECO:0000256" key="3">
    <source>
        <dbReference type="ARBA" id="ARBA00030642"/>
    </source>
</evidence>
<gene>
    <name evidence="7" type="ORF">AKJ29_04675</name>
</gene>
<accession>A0A0P7JLC9</accession>
<name>A0A0P7JLC9_9RHOB</name>